<evidence type="ECO:0000313" key="3">
    <source>
        <dbReference type="EMBL" id="KAK4764181.1"/>
    </source>
</evidence>
<proteinExistence type="predicted"/>
<feature type="compositionally biased region" description="Polar residues" evidence="1">
    <location>
        <begin position="68"/>
        <end position="81"/>
    </location>
</feature>
<evidence type="ECO:0000256" key="2">
    <source>
        <dbReference type="SAM" id="SignalP"/>
    </source>
</evidence>
<dbReference type="InterPro" id="IPR012438">
    <property type="entry name" value="DUF1639"/>
</dbReference>
<dbReference type="PANTHER" id="PTHR33130:SF12">
    <property type="entry name" value="EXPRESSED PROTEIN"/>
    <property type="match status" value="1"/>
</dbReference>
<dbReference type="EMBL" id="JAXIOK010000008">
    <property type="protein sequence ID" value="KAK4764181.1"/>
    <property type="molecule type" value="Genomic_DNA"/>
</dbReference>
<gene>
    <name evidence="3" type="ORF">SAY87_013619</name>
</gene>
<sequence length="216" mass="24403">MQRIFLVLVLGFEIGDGILVNLVQVEQTMENEAKSPGAKETDFILQHGNRKSRRCVVDTSKDHIITPTCANSDPSSRTCLSDSLERRSPDPLGNKRKSFQHSPGKEDRFCAARGSMATDENGKVLLDHNAEDDKGVVLWPKLFLSLSSKEKENDFMAFRGRKPSRRPKRRAKLTQKCVLLACPGTWLPDLSSERYEVMEKRASKKQRRGLKTMGNK</sequence>
<comment type="caution">
    <text evidence="3">The sequence shown here is derived from an EMBL/GenBank/DDBJ whole genome shotgun (WGS) entry which is preliminary data.</text>
</comment>
<organism evidence="3 4">
    <name type="scientific">Trapa incisa</name>
    <dbReference type="NCBI Taxonomy" id="236973"/>
    <lineage>
        <taxon>Eukaryota</taxon>
        <taxon>Viridiplantae</taxon>
        <taxon>Streptophyta</taxon>
        <taxon>Embryophyta</taxon>
        <taxon>Tracheophyta</taxon>
        <taxon>Spermatophyta</taxon>
        <taxon>Magnoliopsida</taxon>
        <taxon>eudicotyledons</taxon>
        <taxon>Gunneridae</taxon>
        <taxon>Pentapetalae</taxon>
        <taxon>rosids</taxon>
        <taxon>malvids</taxon>
        <taxon>Myrtales</taxon>
        <taxon>Lythraceae</taxon>
        <taxon>Trapa</taxon>
    </lineage>
</organism>
<reference evidence="3 4" key="1">
    <citation type="journal article" date="2023" name="Hortic Res">
        <title>Pangenome of water caltrop reveals structural variations and asymmetric subgenome divergence after allopolyploidization.</title>
        <authorList>
            <person name="Zhang X."/>
            <person name="Chen Y."/>
            <person name="Wang L."/>
            <person name="Yuan Y."/>
            <person name="Fang M."/>
            <person name="Shi L."/>
            <person name="Lu R."/>
            <person name="Comes H.P."/>
            <person name="Ma Y."/>
            <person name="Chen Y."/>
            <person name="Huang G."/>
            <person name="Zhou Y."/>
            <person name="Zheng Z."/>
            <person name="Qiu Y."/>
        </authorList>
    </citation>
    <scope>NUCLEOTIDE SEQUENCE [LARGE SCALE GENOMIC DNA]</scope>
    <source>
        <tissue evidence="3">Roots</tissue>
    </source>
</reference>
<dbReference type="AlphaFoldDB" id="A0AAN7KHL6"/>
<dbReference type="PANTHER" id="PTHR33130">
    <property type="entry name" value="PUTATIVE (DUF1639)-RELATED"/>
    <property type="match status" value="1"/>
</dbReference>
<feature type="chain" id="PRO_5042868832" evidence="2">
    <location>
        <begin position="18"/>
        <end position="216"/>
    </location>
</feature>
<dbReference type="Proteomes" id="UP001345219">
    <property type="component" value="Chromosome 11"/>
</dbReference>
<dbReference type="Pfam" id="PF07797">
    <property type="entry name" value="DUF1639"/>
    <property type="match status" value="1"/>
</dbReference>
<evidence type="ECO:0000313" key="4">
    <source>
        <dbReference type="Proteomes" id="UP001345219"/>
    </source>
</evidence>
<feature type="region of interest" description="Disordered" evidence="1">
    <location>
        <begin position="68"/>
        <end position="106"/>
    </location>
</feature>
<feature type="signal peptide" evidence="2">
    <location>
        <begin position="1"/>
        <end position="17"/>
    </location>
</feature>
<evidence type="ECO:0000256" key="1">
    <source>
        <dbReference type="SAM" id="MobiDB-lite"/>
    </source>
</evidence>
<protein>
    <submittedName>
        <fullName evidence="3">Uncharacterized protein</fullName>
    </submittedName>
</protein>
<keyword evidence="4" id="KW-1185">Reference proteome</keyword>
<accession>A0AAN7KHL6</accession>
<keyword evidence="2" id="KW-0732">Signal</keyword>
<name>A0AAN7KHL6_9MYRT</name>